<gene>
    <name evidence="1" type="ORF">L1987_45124</name>
</gene>
<protein>
    <submittedName>
        <fullName evidence="1">Uncharacterized protein</fullName>
    </submittedName>
</protein>
<reference evidence="1 2" key="2">
    <citation type="journal article" date="2022" name="Mol. Ecol. Resour.">
        <title>The genomes of chicory, endive, great burdock and yacon provide insights into Asteraceae paleo-polyploidization history and plant inulin production.</title>
        <authorList>
            <person name="Fan W."/>
            <person name="Wang S."/>
            <person name="Wang H."/>
            <person name="Wang A."/>
            <person name="Jiang F."/>
            <person name="Liu H."/>
            <person name="Zhao H."/>
            <person name="Xu D."/>
            <person name="Zhang Y."/>
        </authorList>
    </citation>
    <scope>NUCLEOTIDE SEQUENCE [LARGE SCALE GENOMIC DNA]</scope>
    <source>
        <strain evidence="2">cv. Yunnan</strain>
        <tissue evidence="1">Leaves</tissue>
    </source>
</reference>
<accession>A0ACB9GS41</accession>
<evidence type="ECO:0000313" key="2">
    <source>
        <dbReference type="Proteomes" id="UP001056120"/>
    </source>
</evidence>
<dbReference type="Proteomes" id="UP001056120">
    <property type="component" value="Linkage Group LG14"/>
</dbReference>
<comment type="caution">
    <text evidence="1">The sequence shown here is derived from an EMBL/GenBank/DDBJ whole genome shotgun (WGS) entry which is preliminary data.</text>
</comment>
<reference evidence="2" key="1">
    <citation type="journal article" date="2022" name="Mol. Ecol. Resour.">
        <title>The genomes of chicory, endive, great burdock and yacon provide insights into Asteraceae palaeo-polyploidization history and plant inulin production.</title>
        <authorList>
            <person name="Fan W."/>
            <person name="Wang S."/>
            <person name="Wang H."/>
            <person name="Wang A."/>
            <person name="Jiang F."/>
            <person name="Liu H."/>
            <person name="Zhao H."/>
            <person name="Xu D."/>
            <person name="Zhang Y."/>
        </authorList>
    </citation>
    <scope>NUCLEOTIDE SEQUENCE [LARGE SCALE GENOMIC DNA]</scope>
    <source>
        <strain evidence="2">cv. Yunnan</strain>
    </source>
</reference>
<organism evidence="1 2">
    <name type="scientific">Smallanthus sonchifolius</name>
    <dbReference type="NCBI Taxonomy" id="185202"/>
    <lineage>
        <taxon>Eukaryota</taxon>
        <taxon>Viridiplantae</taxon>
        <taxon>Streptophyta</taxon>
        <taxon>Embryophyta</taxon>
        <taxon>Tracheophyta</taxon>
        <taxon>Spermatophyta</taxon>
        <taxon>Magnoliopsida</taxon>
        <taxon>eudicotyledons</taxon>
        <taxon>Gunneridae</taxon>
        <taxon>Pentapetalae</taxon>
        <taxon>asterids</taxon>
        <taxon>campanulids</taxon>
        <taxon>Asterales</taxon>
        <taxon>Asteraceae</taxon>
        <taxon>Asteroideae</taxon>
        <taxon>Heliantheae alliance</taxon>
        <taxon>Millerieae</taxon>
        <taxon>Smallanthus</taxon>
    </lineage>
</organism>
<proteinExistence type="predicted"/>
<dbReference type="EMBL" id="CM042031">
    <property type="protein sequence ID" value="KAI3785998.1"/>
    <property type="molecule type" value="Genomic_DNA"/>
</dbReference>
<keyword evidence="2" id="KW-1185">Reference proteome</keyword>
<sequence>MIMCTSEVKLKLECKRKFHESVAQEVLQLKKRLTHLEEETSMMKQEMSLNRAEREMLLNDVYRQLKLVQFSLHPQDQTFGYRFCKKQEVGRSDGLSQVLYEDRNPSVFIRGGSVANSVADPGPAESIMPNILCLEYDK</sequence>
<name>A0ACB9GS41_9ASTR</name>
<evidence type="ECO:0000313" key="1">
    <source>
        <dbReference type="EMBL" id="KAI3785998.1"/>
    </source>
</evidence>